<evidence type="ECO:0000313" key="10">
    <source>
        <dbReference type="EMBL" id="ADJ22501.1"/>
    </source>
</evidence>
<keyword evidence="2" id="KW-0813">Transport</keyword>
<dbReference type="STRING" id="582899.Hden_0681"/>
<dbReference type="PANTHER" id="PTHR30574:SF1">
    <property type="entry name" value="SULPHUR TRANSPORT DOMAIN-CONTAINING PROTEIN"/>
    <property type="match status" value="1"/>
</dbReference>
<dbReference type="GO" id="GO:0005886">
    <property type="term" value="C:plasma membrane"/>
    <property type="evidence" value="ECO:0007669"/>
    <property type="project" value="UniProtKB-SubCell"/>
</dbReference>
<dbReference type="OrthoDB" id="5342349at2"/>
<evidence type="ECO:0000256" key="7">
    <source>
        <dbReference type="ARBA" id="ARBA00023136"/>
    </source>
</evidence>
<keyword evidence="6 9" id="KW-1133">Transmembrane helix</keyword>
<dbReference type="PANTHER" id="PTHR30574">
    <property type="entry name" value="INNER MEMBRANE PROTEIN YEDE"/>
    <property type="match status" value="1"/>
</dbReference>
<accession>D8JT16</accession>
<evidence type="ECO:0000256" key="9">
    <source>
        <dbReference type="SAM" id="Phobius"/>
    </source>
</evidence>
<feature type="transmembrane region" description="Helical" evidence="9">
    <location>
        <begin position="50"/>
        <end position="68"/>
    </location>
</feature>
<dbReference type="Proteomes" id="UP000002033">
    <property type="component" value="Chromosome"/>
</dbReference>
<evidence type="ECO:0000256" key="4">
    <source>
        <dbReference type="ARBA" id="ARBA00022519"/>
    </source>
</evidence>
<keyword evidence="3" id="KW-1003">Cell membrane</keyword>
<reference evidence="11" key="1">
    <citation type="journal article" date="2011" name="J. Bacteriol.">
        <title>Genome sequences of eight morphologically diverse alphaproteobacteria.</title>
        <authorList>
            <consortium name="US DOE Joint Genome Institute"/>
            <person name="Brown P.J."/>
            <person name="Kysela D.T."/>
            <person name="Buechlein A."/>
            <person name="Hemmerich C."/>
            <person name="Brun Y.V."/>
        </authorList>
    </citation>
    <scope>NUCLEOTIDE SEQUENCE [LARGE SCALE GENOMIC DNA]</scope>
    <source>
        <strain evidence="11">ATCC 51888 / DSM 1869 / NCIB 11706 / TK 0415</strain>
    </source>
</reference>
<evidence type="ECO:0000313" key="11">
    <source>
        <dbReference type="Proteomes" id="UP000002033"/>
    </source>
</evidence>
<keyword evidence="5 9" id="KW-0812">Transmembrane</keyword>
<dbReference type="EMBL" id="CP002083">
    <property type="protein sequence ID" value="ADJ22501.1"/>
    <property type="molecule type" value="Genomic_DNA"/>
</dbReference>
<gene>
    <name evidence="10" type="ordered locus">Hden_0681</name>
</gene>
<feature type="transmembrane region" description="Helical" evidence="9">
    <location>
        <begin position="210"/>
        <end position="230"/>
    </location>
</feature>
<dbReference type="KEGG" id="hdn:Hden_0681"/>
<feature type="transmembrane region" description="Helical" evidence="9">
    <location>
        <begin position="180"/>
        <end position="198"/>
    </location>
</feature>
<dbReference type="InterPro" id="IPR007272">
    <property type="entry name" value="Sulf_transp_TsuA/YedE"/>
</dbReference>
<feature type="transmembrane region" description="Helical" evidence="9">
    <location>
        <begin position="332"/>
        <end position="351"/>
    </location>
</feature>
<dbReference type="eggNOG" id="COG2391">
    <property type="taxonomic scope" value="Bacteria"/>
</dbReference>
<keyword evidence="7 9" id="KW-0472">Membrane</keyword>
<feature type="transmembrane region" description="Helical" evidence="9">
    <location>
        <begin position="121"/>
        <end position="142"/>
    </location>
</feature>
<evidence type="ECO:0000256" key="8">
    <source>
        <dbReference type="ARBA" id="ARBA00035655"/>
    </source>
</evidence>
<dbReference type="RefSeq" id="WP_013214718.1">
    <property type="nucleotide sequence ID" value="NC_014313.1"/>
</dbReference>
<proteinExistence type="inferred from homology"/>
<dbReference type="HOGENOM" id="CLU_050656_2_0_5"/>
<keyword evidence="11" id="KW-1185">Reference proteome</keyword>
<organism evidence="10 11">
    <name type="scientific">Hyphomicrobium denitrificans (strain ATCC 51888 / DSM 1869 / NCIMB 11706 / TK 0415)</name>
    <dbReference type="NCBI Taxonomy" id="582899"/>
    <lineage>
        <taxon>Bacteria</taxon>
        <taxon>Pseudomonadati</taxon>
        <taxon>Pseudomonadota</taxon>
        <taxon>Alphaproteobacteria</taxon>
        <taxon>Hyphomicrobiales</taxon>
        <taxon>Hyphomicrobiaceae</taxon>
        <taxon>Hyphomicrobium</taxon>
    </lineage>
</organism>
<feature type="transmembrane region" description="Helical" evidence="9">
    <location>
        <begin position="304"/>
        <end position="326"/>
    </location>
</feature>
<sequence>MREYVVENAATALSVGGLLIGLIFGWIVYRTNFCTMGSISDFMSFGDYRRFRAWILAAATALIGAQILDANGIVDLSRSMYPAARFEWFGNIVGGLLFGWGMVFAGGCASRNLVRAGGGDLRSLIVLLVIGLFAYMSIGGIIGPIRAELSDRTAITLSGVGSTSIDDILAYLTGLGAADARMVATTIIAGIALIYCFIDPAFRSSPVHIFAGLGIGLCAVAGWALTGLAYDDMAAQTLAPISLTFVRPTGDAVEWLQRFTAGPVPGFGVTTTLGALFGAFVAAVSSGRFKLTSFASPSDTIRNLYGAALMGIGGVMALGCTIGQGVTGVSTLAVGSFLTLAAIITGGILGIKRMEAILMAEI</sequence>
<evidence type="ECO:0000256" key="6">
    <source>
        <dbReference type="ARBA" id="ARBA00022989"/>
    </source>
</evidence>
<dbReference type="AlphaFoldDB" id="D8JT16"/>
<feature type="transmembrane region" description="Helical" evidence="9">
    <location>
        <begin position="264"/>
        <end position="284"/>
    </location>
</feature>
<feature type="transmembrane region" description="Helical" evidence="9">
    <location>
        <begin position="88"/>
        <end position="109"/>
    </location>
</feature>
<evidence type="ECO:0000256" key="1">
    <source>
        <dbReference type="ARBA" id="ARBA00004429"/>
    </source>
</evidence>
<feature type="transmembrane region" description="Helical" evidence="9">
    <location>
        <begin position="12"/>
        <end position="29"/>
    </location>
</feature>
<comment type="similarity">
    <text evidence="8">Belongs to the TsuA/YedE (TC 9.B.102) family.</text>
</comment>
<evidence type="ECO:0000256" key="5">
    <source>
        <dbReference type="ARBA" id="ARBA00022692"/>
    </source>
</evidence>
<evidence type="ECO:0000256" key="2">
    <source>
        <dbReference type="ARBA" id="ARBA00022448"/>
    </source>
</evidence>
<dbReference type="Pfam" id="PF04143">
    <property type="entry name" value="Sulf_transp"/>
    <property type="match status" value="1"/>
</dbReference>
<name>D8JT16_HYPDA</name>
<keyword evidence="4" id="KW-0997">Cell inner membrane</keyword>
<evidence type="ECO:0000256" key="3">
    <source>
        <dbReference type="ARBA" id="ARBA00022475"/>
    </source>
</evidence>
<protein>
    <submittedName>
        <fullName evidence="10">Uncharacterized protein</fullName>
    </submittedName>
</protein>
<comment type="subcellular location">
    <subcellularLocation>
        <location evidence="1">Cell inner membrane</location>
        <topology evidence="1">Multi-pass membrane protein</topology>
    </subcellularLocation>
</comment>